<comment type="function">
    <text evidence="10">Catalyzes the first step in hexosamine metabolism, converting fructose-6P into glucosamine-6P using glutamine as a nitrogen source.</text>
</comment>
<evidence type="ECO:0000256" key="5">
    <source>
        <dbReference type="ARBA" id="ARBA00022490"/>
    </source>
</evidence>
<evidence type="ECO:0000313" key="14">
    <source>
        <dbReference type="Proteomes" id="UP000471640"/>
    </source>
</evidence>
<dbReference type="FunFam" id="3.40.50.10490:FF:000001">
    <property type="entry name" value="Glutamine--fructose-6-phosphate aminotransferase [isomerizing]"/>
    <property type="match status" value="1"/>
</dbReference>
<proteinExistence type="inferred from homology"/>
<dbReference type="Gene3D" id="3.60.20.10">
    <property type="entry name" value="Glutamine Phosphoribosylpyrophosphate, subunit 1, domain 1"/>
    <property type="match status" value="1"/>
</dbReference>
<comment type="subunit">
    <text evidence="10">Homodimer.</text>
</comment>
<dbReference type="Pfam" id="PF01380">
    <property type="entry name" value="SIS"/>
    <property type="match status" value="2"/>
</dbReference>
<evidence type="ECO:0000256" key="4">
    <source>
        <dbReference type="ARBA" id="ARBA00016090"/>
    </source>
</evidence>
<dbReference type="InterPro" id="IPR035466">
    <property type="entry name" value="GlmS/AgaS_SIS"/>
</dbReference>
<dbReference type="Proteomes" id="UP000471640">
    <property type="component" value="Unassembled WGS sequence"/>
</dbReference>
<keyword evidence="9" id="KW-0315">Glutamine amidotransferase</keyword>
<evidence type="ECO:0000256" key="1">
    <source>
        <dbReference type="ARBA" id="ARBA00001031"/>
    </source>
</evidence>
<feature type="active site" description="Nucleophile; for GATase activity" evidence="10">
    <location>
        <position position="2"/>
    </location>
</feature>
<dbReference type="GO" id="GO:0097367">
    <property type="term" value="F:carbohydrate derivative binding"/>
    <property type="evidence" value="ECO:0007669"/>
    <property type="project" value="InterPro"/>
</dbReference>
<keyword evidence="14" id="KW-1185">Reference proteome</keyword>
<evidence type="ECO:0000256" key="9">
    <source>
        <dbReference type="ARBA" id="ARBA00022962"/>
    </source>
</evidence>
<keyword evidence="8" id="KW-0677">Repeat</keyword>
<dbReference type="GO" id="GO:0004360">
    <property type="term" value="F:glutamine-fructose-6-phosphate transaminase (isomerizing) activity"/>
    <property type="evidence" value="ECO:0007669"/>
    <property type="project" value="UniProtKB-UniRule"/>
</dbReference>
<dbReference type="GO" id="GO:0046349">
    <property type="term" value="P:amino sugar biosynthetic process"/>
    <property type="evidence" value="ECO:0007669"/>
    <property type="project" value="UniProtKB-ARBA"/>
</dbReference>
<evidence type="ECO:0000259" key="11">
    <source>
        <dbReference type="PROSITE" id="PS51278"/>
    </source>
</evidence>
<dbReference type="FunFam" id="3.40.50.10490:FF:000002">
    <property type="entry name" value="Glutamine--fructose-6-phosphate aminotransferase [isomerizing]"/>
    <property type="match status" value="1"/>
</dbReference>
<dbReference type="CDD" id="cd05008">
    <property type="entry name" value="SIS_GlmS_GlmD_1"/>
    <property type="match status" value="1"/>
</dbReference>
<evidence type="ECO:0000256" key="3">
    <source>
        <dbReference type="ARBA" id="ARBA00012916"/>
    </source>
</evidence>
<dbReference type="GO" id="GO:0005829">
    <property type="term" value="C:cytosol"/>
    <property type="evidence" value="ECO:0007669"/>
    <property type="project" value="TreeGrafter"/>
</dbReference>
<dbReference type="SUPFAM" id="SSF56235">
    <property type="entry name" value="N-terminal nucleophile aminohydrolases (Ntn hydrolases)"/>
    <property type="match status" value="1"/>
</dbReference>
<dbReference type="InterPro" id="IPR001347">
    <property type="entry name" value="SIS_dom"/>
</dbReference>
<evidence type="ECO:0000256" key="8">
    <source>
        <dbReference type="ARBA" id="ARBA00022737"/>
    </source>
</evidence>
<dbReference type="NCBIfam" id="NF001484">
    <property type="entry name" value="PRK00331.1"/>
    <property type="match status" value="1"/>
</dbReference>
<comment type="catalytic activity">
    <reaction evidence="1 10">
        <text>D-fructose 6-phosphate + L-glutamine = D-glucosamine 6-phosphate + L-glutamate</text>
        <dbReference type="Rhea" id="RHEA:13237"/>
        <dbReference type="ChEBI" id="CHEBI:29985"/>
        <dbReference type="ChEBI" id="CHEBI:58359"/>
        <dbReference type="ChEBI" id="CHEBI:58725"/>
        <dbReference type="ChEBI" id="CHEBI:61527"/>
        <dbReference type="EC" id="2.6.1.16"/>
    </reaction>
</comment>
<feature type="domain" description="SIS" evidence="12">
    <location>
        <begin position="287"/>
        <end position="427"/>
    </location>
</feature>
<name>A0A6P1DR97_9GAMM</name>
<dbReference type="CDD" id="cd05009">
    <property type="entry name" value="SIS_GlmS_GlmD_2"/>
    <property type="match status" value="1"/>
</dbReference>
<dbReference type="GO" id="GO:0006047">
    <property type="term" value="P:UDP-N-acetylglucosamine metabolic process"/>
    <property type="evidence" value="ECO:0007669"/>
    <property type="project" value="TreeGrafter"/>
</dbReference>
<evidence type="ECO:0000256" key="2">
    <source>
        <dbReference type="ARBA" id="ARBA00004496"/>
    </source>
</evidence>
<dbReference type="AlphaFoldDB" id="A0A6P1DR97"/>
<organism evidence="13 14">
    <name type="scientific">Thiorhodococcus mannitoliphagus</name>
    <dbReference type="NCBI Taxonomy" id="329406"/>
    <lineage>
        <taxon>Bacteria</taxon>
        <taxon>Pseudomonadati</taxon>
        <taxon>Pseudomonadota</taxon>
        <taxon>Gammaproteobacteria</taxon>
        <taxon>Chromatiales</taxon>
        <taxon>Chromatiaceae</taxon>
        <taxon>Thiorhodococcus</taxon>
    </lineage>
</organism>
<dbReference type="HAMAP" id="MF_00164">
    <property type="entry name" value="GlmS"/>
    <property type="match status" value="1"/>
</dbReference>
<evidence type="ECO:0000256" key="10">
    <source>
        <dbReference type="HAMAP-Rule" id="MF_00164"/>
    </source>
</evidence>
<dbReference type="PROSITE" id="PS51464">
    <property type="entry name" value="SIS"/>
    <property type="match status" value="2"/>
</dbReference>
<dbReference type="GO" id="GO:0005975">
    <property type="term" value="P:carbohydrate metabolic process"/>
    <property type="evidence" value="ECO:0007669"/>
    <property type="project" value="UniProtKB-UniRule"/>
</dbReference>
<dbReference type="Pfam" id="PF13522">
    <property type="entry name" value="GATase_6"/>
    <property type="match status" value="1"/>
</dbReference>
<feature type="domain" description="SIS" evidence="12">
    <location>
        <begin position="459"/>
        <end position="600"/>
    </location>
</feature>
<sequence>MCGIVGAIAQRPVAAILLEGLRRLEYRGYDSAGIAVLDPSGGLTRVRTLGKVAKLAEEVAASPLKGTLGIAHTRWATHGAPATHNAHPHVSHERCAIVHNGIVENHEVLRREQLAAGHDFTSDTDTEVVVHAIYDELATGCALVDAVRQAASKLHGAYALGVIDSQDPHHLVAARQGSPLVIGVGFGEHFIASDVFALLPVTNRFIFLEEGDIAELTLESVRIWDRDGQLVERPVKTSTVAAEATERGEHRHYMAKEIFEQPQAIADTLQGRLAGNRILPEIFGSQATEQLAEIEAVTIVACGTSFHAGLVARYWMEGVAGIPCQVEVASEYRYRSHVVPKQALFVTISQSGETADTLAALRLAKGAGYATTLAICNVPESSLVRESDLVFLTHAGPEIGVASTKAFTTQLVALFLLTITLGRLKRLDATEESRLVELLRSVPAKLEEVLALDATIAKLAEDFVDKQHTLFLGRGEQYPIAMEGALKLKEISYIHAEAYPAGELKHGPLALIDEQMPVVAVAPNNALLEKLKSNLEEVRARGGQLYVFADFQVALDEGEGITVVRLPETDDLIDPFVFTIPLQLLAYHVAVLKGTDVDQPRNLAKSVTVE</sequence>
<dbReference type="GO" id="GO:0006487">
    <property type="term" value="P:protein N-linked glycosylation"/>
    <property type="evidence" value="ECO:0007669"/>
    <property type="project" value="TreeGrafter"/>
</dbReference>
<dbReference type="RefSeq" id="WP_164652096.1">
    <property type="nucleotide sequence ID" value="NZ_JAAIJR010000005.1"/>
</dbReference>
<reference evidence="14" key="1">
    <citation type="journal article" date="2020" name="Microbiol. Resour. Announc.">
        <title>Draft Genome Sequences of Thiorhodococcus mannitoliphagus and Thiorhodococcus minor, Purple Sulfur Photosynthetic Bacteria in the Gammaproteobacterial Family Chromatiaceae.</title>
        <authorList>
            <person name="Aviles F.A."/>
            <person name="Meyer T.E."/>
            <person name="Kyndt J.A."/>
        </authorList>
    </citation>
    <scope>NUCLEOTIDE SEQUENCE [LARGE SCALE GENOMIC DNA]</scope>
    <source>
        <strain evidence="14">DSM 18266</strain>
    </source>
</reference>
<feature type="domain" description="Glutamine amidotransferase type-2" evidence="11">
    <location>
        <begin position="2"/>
        <end position="219"/>
    </location>
</feature>
<dbReference type="InterPro" id="IPR035490">
    <property type="entry name" value="GlmS/FrlB_SIS"/>
</dbReference>
<feature type="initiator methionine" description="Removed" evidence="10">
    <location>
        <position position="1"/>
    </location>
</feature>
<dbReference type="EC" id="2.6.1.16" evidence="3 10"/>
<evidence type="ECO:0000313" key="13">
    <source>
        <dbReference type="EMBL" id="NEX19196.1"/>
    </source>
</evidence>
<feature type="active site" description="For Fru-6P isomerization activity" evidence="10">
    <location>
        <position position="605"/>
    </location>
</feature>
<dbReference type="NCBIfam" id="TIGR01135">
    <property type="entry name" value="glmS"/>
    <property type="match status" value="1"/>
</dbReference>
<accession>A0A6P1DR97</accession>
<dbReference type="Gene3D" id="3.40.50.10490">
    <property type="entry name" value="Glucose-6-phosphate isomerase like protein, domain 1"/>
    <property type="match status" value="2"/>
</dbReference>
<keyword evidence="6 10" id="KW-0032">Aminotransferase</keyword>
<evidence type="ECO:0000256" key="6">
    <source>
        <dbReference type="ARBA" id="ARBA00022576"/>
    </source>
</evidence>
<dbReference type="GO" id="GO:0006002">
    <property type="term" value="P:fructose 6-phosphate metabolic process"/>
    <property type="evidence" value="ECO:0007669"/>
    <property type="project" value="TreeGrafter"/>
</dbReference>
<comment type="subcellular location">
    <subcellularLocation>
        <location evidence="2 10">Cytoplasm</location>
    </subcellularLocation>
</comment>
<gene>
    <name evidence="10 13" type="primary">glmS</name>
    <name evidence="13" type="ORF">G3480_02520</name>
</gene>
<dbReference type="SUPFAM" id="SSF53697">
    <property type="entry name" value="SIS domain"/>
    <property type="match status" value="1"/>
</dbReference>
<dbReference type="CDD" id="cd00714">
    <property type="entry name" value="GFAT"/>
    <property type="match status" value="1"/>
</dbReference>
<dbReference type="PROSITE" id="PS51278">
    <property type="entry name" value="GATASE_TYPE_2"/>
    <property type="match status" value="1"/>
</dbReference>
<protein>
    <recommendedName>
        <fullName evidence="4 10">Glutamine--fructose-6-phosphate aminotransferase [isomerizing]</fullName>
        <ecNumber evidence="3 10">2.6.1.16</ecNumber>
    </recommendedName>
    <alternativeName>
        <fullName evidence="10">D-fructose-6-phosphate amidotransferase</fullName>
    </alternativeName>
    <alternativeName>
        <fullName evidence="10">GFAT</fullName>
    </alternativeName>
    <alternativeName>
        <fullName evidence="10">Glucosamine-6-phosphate synthase</fullName>
    </alternativeName>
    <alternativeName>
        <fullName evidence="10">Hexosephosphate aminotransferase</fullName>
    </alternativeName>
    <alternativeName>
        <fullName evidence="10">L-glutamine--D-fructose-6-phosphate amidotransferase</fullName>
    </alternativeName>
</protein>
<comment type="caution">
    <text evidence="13">The sequence shown here is derived from an EMBL/GenBank/DDBJ whole genome shotgun (WGS) entry which is preliminary data.</text>
</comment>
<keyword evidence="5 10" id="KW-0963">Cytoplasm</keyword>
<dbReference type="InterPro" id="IPR005855">
    <property type="entry name" value="GFAT"/>
</dbReference>
<dbReference type="InterPro" id="IPR047084">
    <property type="entry name" value="GFAT_N"/>
</dbReference>
<dbReference type="InterPro" id="IPR046348">
    <property type="entry name" value="SIS_dom_sf"/>
</dbReference>
<dbReference type="FunFam" id="3.60.20.10:FF:000006">
    <property type="entry name" value="Glutamine--fructose-6-phosphate aminotransferase [isomerizing]"/>
    <property type="match status" value="1"/>
</dbReference>
<keyword evidence="7 10" id="KW-0808">Transferase</keyword>
<dbReference type="PANTHER" id="PTHR10937:SF0">
    <property type="entry name" value="GLUTAMINE--FRUCTOSE-6-PHOSPHATE TRANSAMINASE (ISOMERIZING)"/>
    <property type="match status" value="1"/>
</dbReference>
<dbReference type="EMBL" id="JAAIJR010000005">
    <property type="protein sequence ID" value="NEX19196.1"/>
    <property type="molecule type" value="Genomic_DNA"/>
</dbReference>
<dbReference type="InterPro" id="IPR029055">
    <property type="entry name" value="Ntn_hydrolases_N"/>
</dbReference>
<evidence type="ECO:0000259" key="12">
    <source>
        <dbReference type="PROSITE" id="PS51464"/>
    </source>
</evidence>
<dbReference type="PANTHER" id="PTHR10937">
    <property type="entry name" value="GLUCOSAMINE--FRUCTOSE-6-PHOSPHATE AMINOTRANSFERASE, ISOMERIZING"/>
    <property type="match status" value="1"/>
</dbReference>
<evidence type="ECO:0000256" key="7">
    <source>
        <dbReference type="ARBA" id="ARBA00022679"/>
    </source>
</evidence>
<reference evidence="13 14" key="2">
    <citation type="submission" date="2020-02" db="EMBL/GenBank/DDBJ databases">
        <title>Genome sequences of Thiorhodococcus mannitoliphagus and Thiorhodococcus minor, purple sulfur photosynthetic bacteria in the gammaproteobacterial family, Chromatiaceae.</title>
        <authorList>
            <person name="Aviles F.A."/>
            <person name="Meyer T.E."/>
            <person name="Kyndt J.A."/>
        </authorList>
    </citation>
    <scope>NUCLEOTIDE SEQUENCE [LARGE SCALE GENOMIC DNA]</scope>
    <source>
        <strain evidence="13 14">DSM 18266</strain>
    </source>
</reference>
<dbReference type="InterPro" id="IPR017932">
    <property type="entry name" value="GATase_2_dom"/>
</dbReference>